<dbReference type="GO" id="GO:0009307">
    <property type="term" value="P:DNA restriction-modification system"/>
    <property type="evidence" value="ECO:0007669"/>
    <property type="project" value="UniProtKB-KW"/>
</dbReference>
<evidence type="ECO:0000256" key="8">
    <source>
        <dbReference type="ARBA" id="ARBA00022747"/>
    </source>
</evidence>
<dbReference type="GO" id="GO:0006281">
    <property type="term" value="P:DNA repair"/>
    <property type="evidence" value="ECO:0007669"/>
    <property type="project" value="UniProtKB-KW"/>
</dbReference>
<dbReference type="GO" id="GO:0006508">
    <property type="term" value="P:proteolysis"/>
    <property type="evidence" value="ECO:0007669"/>
    <property type="project" value="InterPro"/>
</dbReference>
<keyword evidence="13" id="KW-0238">DNA-binding</keyword>
<keyword evidence="14" id="KW-0804">Transcription</keyword>
<dbReference type="PRINTS" id="PR00726">
    <property type="entry name" value="LEXASERPTASE"/>
</dbReference>
<dbReference type="FunFam" id="2.10.109.10:FF:000001">
    <property type="entry name" value="LexA repressor"/>
    <property type="match status" value="1"/>
</dbReference>
<dbReference type="GO" id="GO:0004252">
    <property type="term" value="F:serine-type endopeptidase activity"/>
    <property type="evidence" value="ECO:0007669"/>
    <property type="project" value="InterPro"/>
</dbReference>
<dbReference type="Pfam" id="PF01555">
    <property type="entry name" value="N6_N4_Mtase"/>
    <property type="match status" value="1"/>
</dbReference>
<dbReference type="SUPFAM" id="SSF46785">
    <property type="entry name" value="Winged helix' DNA-binding domain"/>
    <property type="match status" value="1"/>
</dbReference>
<dbReference type="InterPro" id="IPR006197">
    <property type="entry name" value="Peptidase_S24_LexA"/>
</dbReference>
<evidence type="ECO:0000313" key="24">
    <source>
        <dbReference type="Proteomes" id="UP000230007"/>
    </source>
</evidence>
<dbReference type="InterPro" id="IPR050077">
    <property type="entry name" value="LexA_repressor"/>
</dbReference>
<name>A0A2H0AM73_9BACT</name>
<sequence>LDFVKNYSQKKGYAPSFEEIRKRLKLASVSTVHFHVSKLKMGGYLGKIDNKARGISIPEKESLVKIPLLGTIAAGQPIEAIEDKEMIAVPKSKIPSSSEVYALRVTGSSMIDENINDGDVILVRQQETAENGQKVVALIDNHEATLKKFYKEKGHIRLQPANKKMEPLIFRNGRDISIQGIVLDVIREETPVAISFPEVKKEIRQYKKLPLNEIICGDAVEVMRTMPPDSVDLVITSPPYDDLRNYNGYSFNLDGMTKGLFRVMKKGGVVVWVVGDQTIKGDETGTSFRQALYFKQVGFNLFDTMIYLKTPRGAVGNNKTYWQTFEYMFVFSKGTPKTINLLKDRENKDERDGDSGTKRLSDGSLLKLKRAGYSKYGRRTNVWEYLIGKGHSATDNIAYKHPAIFPEKLVQDHITSWSNLGDVVLDPMCGSGTTCKMAKLNKRDFIGIDVSSEYCKIAEERLKQKSLF</sequence>
<dbReference type="EMBL" id="PCSK01000010">
    <property type="protein sequence ID" value="PIP46509.1"/>
    <property type="molecule type" value="Genomic_DNA"/>
</dbReference>
<comment type="similarity">
    <text evidence="1 18">Belongs to the peptidase S24 family.</text>
</comment>
<dbReference type="InterPro" id="IPR015927">
    <property type="entry name" value="Peptidase_S24_S26A/B/C"/>
</dbReference>
<feature type="non-terminal residue" evidence="23">
    <location>
        <position position="1"/>
    </location>
</feature>
<dbReference type="Pfam" id="PF00717">
    <property type="entry name" value="Peptidase_S24"/>
    <property type="match status" value="1"/>
</dbReference>
<dbReference type="PRINTS" id="PR00508">
    <property type="entry name" value="S21N4MTFRASE"/>
</dbReference>
<dbReference type="GO" id="GO:0008170">
    <property type="term" value="F:N-methyltransferase activity"/>
    <property type="evidence" value="ECO:0007669"/>
    <property type="project" value="InterPro"/>
</dbReference>
<proteinExistence type="inferred from homology"/>
<evidence type="ECO:0000259" key="22">
    <source>
        <dbReference type="Pfam" id="PF01726"/>
    </source>
</evidence>
<evidence type="ECO:0000259" key="20">
    <source>
        <dbReference type="Pfam" id="PF00717"/>
    </source>
</evidence>
<evidence type="ECO:0000256" key="1">
    <source>
        <dbReference type="ARBA" id="ARBA00007484"/>
    </source>
</evidence>
<keyword evidence="6" id="KW-0949">S-adenosyl-L-methionine</keyword>
<dbReference type="Proteomes" id="UP000230007">
    <property type="component" value="Unassembled WGS sequence"/>
</dbReference>
<dbReference type="GO" id="GO:0045892">
    <property type="term" value="P:negative regulation of DNA-templated transcription"/>
    <property type="evidence" value="ECO:0007669"/>
    <property type="project" value="InterPro"/>
</dbReference>
<dbReference type="SUPFAM" id="SSF51306">
    <property type="entry name" value="LexA/Signal peptidase"/>
    <property type="match status" value="1"/>
</dbReference>
<comment type="caution">
    <text evidence="23">The sequence shown here is derived from an EMBL/GenBank/DDBJ whole genome shotgun (WGS) entry which is preliminary data.</text>
</comment>
<evidence type="ECO:0000256" key="2">
    <source>
        <dbReference type="ARBA" id="ARBA00010203"/>
    </source>
</evidence>
<keyword evidence="10 18" id="KW-0378">Hydrolase</keyword>
<evidence type="ECO:0000256" key="6">
    <source>
        <dbReference type="ARBA" id="ARBA00022691"/>
    </source>
</evidence>
<dbReference type="InterPro" id="IPR001091">
    <property type="entry name" value="RM_Methyltransferase"/>
</dbReference>
<keyword evidence="15" id="KW-0234">DNA repair</keyword>
<evidence type="ECO:0000259" key="21">
    <source>
        <dbReference type="Pfam" id="PF01555"/>
    </source>
</evidence>
<evidence type="ECO:0000256" key="13">
    <source>
        <dbReference type="ARBA" id="ARBA00023125"/>
    </source>
</evidence>
<dbReference type="GO" id="GO:0003677">
    <property type="term" value="F:DNA binding"/>
    <property type="evidence" value="ECO:0007669"/>
    <property type="project" value="UniProtKB-KW"/>
</dbReference>
<keyword evidence="16" id="KW-0742">SOS response</keyword>
<evidence type="ECO:0000256" key="10">
    <source>
        <dbReference type="ARBA" id="ARBA00022801"/>
    </source>
</evidence>
<evidence type="ECO:0000256" key="18">
    <source>
        <dbReference type="RuleBase" id="RU003991"/>
    </source>
</evidence>
<dbReference type="Gene3D" id="2.10.109.10">
    <property type="entry name" value="Umud Fragment, subunit A"/>
    <property type="match status" value="1"/>
</dbReference>
<dbReference type="InterPro" id="IPR036388">
    <property type="entry name" value="WH-like_DNA-bd_sf"/>
</dbReference>
<feature type="domain" description="DNA methylase N-4/N-6" evidence="21">
    <location>
        <begin position="231"/>
        <end position="460"/>
    </location>
</feature>
<evidence type="ECO:0000256" key="3">
    <source>
        <dbReference type="ARBA" id="ARBA00022491"/>
    </source>
</evidence>
<dbReference type="EC" id="2.1.1.-" evidence="19"/>
<comment type="catalytic activity">
    <reaction evidence="17">
        <text>a 2'-deoxycytidine in DNA + S-adenosyl-L-methionine = an N(4)-methyl-2'-deoxycytidine in DNA + S-adenosyl-L-homocysteine + H(+)</text>
        <dbReference type="Rhea" id="RHEA:16857"/>
        <dbReference type="Rhea" id="RHEA-COMP:11369"/>
        <dbReference type="Rhea" id="RHEA-COMP:13674"/>
        <dbReference type="ChEBI" id="CHEBI:15378"/>
        <dbReference type="ChEBI" id="CHEBI:57856"/>
        <dbReference type="ChEBI" id="CHEBI:59789"/>
        <dbReference type="ChEBI" id="CHEBI:85452"/>
        <dbReference type="ChEBI" id="CHEBI:137933"/>
        <dbReference type="EC" id="2.1.1.113"/>
    </reaction>
</comment>
<dbReference type="Gene3D" id="1.10.10.10">
    <property type="entry name" value="Winged helix-like DNA-binding domain superfamily/Winged helix DNA-binding domain"/>
    <property type="match status" value="1"/>
</dbReference>
<evidence type="ECO:0000256" key="19">
    <source>
        <dbReference type="RuleBase" id="RU362026"/>
    </source>
</evidence>
<dbReference type="Pfam" id="PF01726">
    <property type="entry name" value="LexA_DNA_bind"/>
    <property type="match status" value="1"/>
</dbReference>
<protein>
    <recommendedName>
        <fullName evidence="19">Methyltransferase</fullName>
        <ecNumber evidence="19">2.1.1.-</ecNumber>
    </recommendedName>
</protein>
<keyword evidence="12" id="KW-0805">Transcription regulation</keyword>
<evidence type="ECO:0000256" key="12">
    <source>
        <dbReference type="ARBA" id="ARBA00023015"/>
    </source>
</evidence>
<feature type="domain" description="Peptidase S24/S26A/S26B/S26C" evidence="20">
    <location>
        <begin position="67"/>
        <end position="182"/>
    </location>
</feature>
<dbReference type="PROSITE" id="PS00093">
    <property type="entry name" value="N4_MTASE"/>
    <property type="match status" value="1"/>
</dbReference>
<dbReference type="GO" id="GO:0015667">
    <property type="term" value="F:site-specific DNA-methyltransferase (cytosine-N4-specific) activity"/>
    <property type="evidence" value="ECO:0007669"/>
    <property type="project" value="UniProtKB-EC"/>
</dbReference>
<keyword evidence="5" id="KW-0808">Transferase</keyword>
<dbReference type="GO" id="GO:0032259">
    <property type="term" value="P:methylation"/>
    <property type="evidence" value="ECO:0007669"/>
    <property type="project" value="UniProtKB-KW"/>
</dbReference>
<keyword evidence="9" id="KW-0227">DNA damage</keyword>
<dbReference type="InterPro" id="IPR039418">
    <property type="entry name" value="LexA-like"/>
</dbReference>
<evidence type="ECO:0000256" key="17">
    <source>
        <dbReference type="ARBA" id="ARBA00049120"/>
    </source>
</evidence>
<reference evidence="23 24" key="1">
    <citation type="submission" date="2017-09" db="EMBL/GenBank/DDBJ databases">
        <title>Depth-based differentiation of microbial function through sediment-hosted aquifers and enrichment of novel symbionts in the deep terrestrial subsurface.</title>
        <authorList>
            <person name="Probst A.J."/>
            <person name="Ladd B."/>
            <person name="Jarett J.K."/>
            <person name="Geller-Mcgrath D.E."/>
            <person name="Sieber C.M."/>
            <person name="Emerson J.B."/>
            <person name="Anantharaman K."/>
            <person name="Thomas B.C."/>
            <person name="Malmstrom R."/>
            <person name="Stieglmeier M."/>
            <person name="Klingl A."/>
            <person name="Woyke T."/>
            <person name="Ryan C.M."/>
            <person name="Banfield J.F."/>
        </authorList>
    </citation>
    <scope>NUCLEOTIDE SEQUENCE [LARGE SCALE GENOMIC DNA]</scope>
    <source>
        <strain evidence="23">CG23_combo_of_CG06-09_8_20_14_all_42_19</strain>
    </source>
</reference>
<gene>
    <name evidence="23" type="ORF">COX15_00450</name>
</gene>
<dbReference type="InterPro" id="IPR029063">
    <property type="entry name" value="SAM-dependent_MTases_sf"/>
</dbReference>
<evidence type="ECO:0000256" key="4">
    <source>
        <dbReference type="ARBA" id="ARBA00022603"/>
    </source>
</evidence>
<evidence type="ECO:0000256" key="11">
    <source>
        <dbReference type="ARBA" id="ARBA00022813"/>
    </source>
</evidence>
<keyword evidence="4" id="KW-0489">Methyltransferase</keyword>
<dbReference type="InterPro" id="IPR036390">
    <property type="entry name" value="WH_DNA-bd_sf"/>
</dbReference>
<dbReference type="InterPro" id="IPR017985">
    <property type="entry name" value="MeTrfase_CN4_CS"/>
</dbReference>
<evidence type="ECO:0000256" key="16">
    <source>
        <dbReference type="ARBA" id="ARBA00023236"/>
    </source>
</evidence>
<evidence type="ECO:0000256" key="5">
    <source>
        <dbReference type="ARBA" id="ARBA00022679"/>
    </source>
</evidence>
<evidence type="ECO:0000256" key="14">
    <source>
        <dbReference type="ARBA" id="ARBA00023163"/>
    </source>
</evidence>
<keyword evidence="8" id="KW-0680">Restriction system</keyword>
<comment type="similarity">
    <text evidence="2">Belongs to the N(4)/N(6)-methyltransferase family. N(4) subfamily.</text>
</comment>
<dbReference type="InterPro" id="IPR002941">
    <property type="entry name" value="DNA_methylase_N4/N6"/>
</dbReference>
<dbReference type="SUPFAM" id="SSF53335">
    <property type="entry name" value="S-adenosyl-L-methionine-dependent methyltransferases"/>
    <property type="match status" value="1"/>
</dbReference>
<evidence type="ECO:0000256" key="7">
    <source>
        <dbReference type="ARBA" id="ARBA00022705"/>
    </source>
</evidence>
<evidence type="ECO:0000256" key="9">
    <source>
        <dbReference type="ARBA" id="ARBA00022763"/>
    </source>
</evidence>
<dbReference type="InterPro" id="IPR036286">
    <property type="entry name" value="LexA/Signal_pep-like_sf"/>
</dbReference>
<dbReference type="GO" id="GO:0009432">
    <property type="term" value="P:SOS response"/>
    <property type="evidence" value="ECO:0007669"/>
    <property type="project" value="UniProtKB-KW"/>
</dbReference>
<dbReference type="InterPro" id="IPR006199">
    <property type="entry name" value="LexA_DNA-bd_dom"/>
</dbReference>
<dbReference type="Gene3D" id="3.40.50.150">
    <property type="entry name" value="Vaccinia Virus protein VP39"/>
    <property type="match status" value="1"/>
</dbReference>
<feature type="domain" description="LexA repressor DNA-binding" evidence="22">
    <location>
        <begin position="1"/>
        <end position="54"/>
    </location>
</feature>
<dbReference type="AlphaFoldDB" id="A0A2H0AM73"/>
<dbReference type="InterPro" id="IPR006200">
    <property type="entry name" value="LexA"/>
</dbReference>
<keyword evidence="3" id="KW-0678">Repressor</keyword>
<dbReference type="GO" id="GO:0006260">
    <property type="term" value="P:DNA replication"/>
    <property type="evidence" value="ECO:0007669"/>
    <property type="project" value="UniProtKB-KW"/>
</dbReference>
<dbReference type="NCBIfam" id="TIGR00498">
    <property type="entry name" value="lexA"/>
    <property type="match status" value="1"/>
</dbReference>
<evidence type="ECO:0000256" key="15">
    <source>
        <dbReference type="ARBA" id="ARBA00023204"/>
    </source>
</evidence>
<dbReference type="PANTHER" id="PTHR33516:SF2">
    <property type="entry name" value="LEXA REPRESSOR-RELATED"/>
    <property type="match status" value="1"/>
</dbReference>
<keyword evidence="11 18" id="KW-0068">Autocatalytic cleavage</keyword>
<dbReference type="CDD" id="cd06529">
    <property type="entry name" value="S24_LexA-like"/>
    <property type="match status" value="1"/>
</dbReference>
<accession>A0A2H0AM73</accession>
<organism evidence="23 24">
    <name type="scientific">Candidatus Colwellbacteria bacterium CG23_combo_of_CG06-09_8_20_14_all_42_19</name>
    <dbReference type="NCBI Taxonomy" id="1974541"/>
    <lineage>
        <taxon>Bacteria</taxon>
        <taxon>Candidatus Colwelliibacteriota</taxon>
    </lineage>
</organism>
<dbReference type="PANTHER" id="PTHR33516">
    <property type="entry name" value="LEXA REPRESSOR"/>
    <property type="match status" value="1"/>
</dbReference>
<evidence type="ECO:0000313" key="23">
    <source>
        <dbReference type="EMBL" id="PIP46509.1"/>
    </source>
</evidence>
<keyword evidence="7" id="KW-0235">DNA replication</keyword>